<comment type="similarity">
    <text evidence="3">Belongs to the iron/ascorbate-dependent oxidoreductase family.</text>
</comment>
<sequence length="262" mass="29993">MKDALVVAKEFFDLPVEEKERFYSEDPNLISCVVKTSIDFPKEKFHFWRDTLRHRTHPLEDHIHLWPENPARYREVFGPYSVEVRNLGLRILDLICEGLGLESGYFRGPLSEGQLMLVNHYPPCPDPTLVLGLPKHGDPHLITLLNQGGVPGLQVWKDEQWVMVEPIPNAFVVNINHMLQIISNGKLRSAYHRVVTSSNVARTTVACFILPSKDILIEPAKSLVTELRPPLYESFISGDFESIYINHTHEGKDPLEHLMIRS</sequence>
<dbReference type="EMBL" id="JACTNZ010000001">
    <property type="protein sequence ID" value="KAG5567439.1"/>
    <property type="molecule type" value="Genomic_DNA"/>
</dbReference>
<dbReference type="AlphaFoldDB" id="A0AAV6LRV6"/>
<feature type="domain" description="Fe2OG dioxygenase" evidence="4">
    <location>
        <begin position="112"/>
        <end position="211"/>
    </location>
</feature>
<comment type="caution">
    <text evidence="5">The sequence shown here is derived from an EMBL/GenBank/DDBJ whole genome shotgun (WGS) entry which is preliminary data.</text>
</comment>
<dbReference type="InterPro" id="IPR050295">
    <property type="entry name" value="Plant_2OG-oxidoreductases"/>
</dbReference>
<evidence type="ECO:0000256" key="3">
    <source>
        <dbReference type="RuleBase" id="RU003682"/>
    </source>
</evidence>
<evidence type="ECO:0000256" key="1">
    <source>
        <dbReference type="ARBA" id="ARBA00022723"/>
    </source>
</evidence>
<keyword evidence="3" id="KW-0560">Oxidoreductase</keyword>
<dbReference type="InterPro" id="IPR005123">
    <property type="entry name" value="Oxoglu/Fe-dep_dioxygenase_dom"/>
</dbReference>
<keyword evidence="6" id="KW-1185">Reference proteome</keyword>
<dbReference type="Proteomes" id="UP000823749">
    <property type="component" value="Chromosome 1"/>
</dbReference>
<keyword evidence="1 3" id="KW-0479">Metal-binding</keyword>
<gene>
    <name evidence="5" type="ORF">RHGRI_002852</name>
</gene>
<dbReference type="Gene3D" id="2.60.120.330">
    <property type="entry name" value="B-lactam Antibiotic, Isopenicillin N Synthase, Chain"/>
    <property type="match status" value="1"/>
</dbReference>
<reference evidence="5" key="1">
    <citation type="submission" date="2020-08" db="EMBL/GenBank/DDBJ databases">
        <title>Plant Genome Project.</title>
        <authorList>
            <person name="Zhang R.-G."/>
        </authorList>
    </citation>
    <scope>NUCLEOTIDE SEQUENCE</scope>
    <source>
        <strain evidence="5">WSP0</strain>
        <tissue evidence="5">Leaf</tissue>
    </source>
</reference>
<protein>
    <recommendedName>
        <fullName evidence="4">Fe2OG dioxygenase domain-containing protein</fullName>
    </recommendedName>
</protein>
<evidence type="ECO:0000313" key="6">
    <source>
        <dbReference type="Proteomes" id="UP000823749"/>
    </source>
</evidence>
<name>A0AAV6LRV6_9ERIC</name>
<dbReference type="PROSITE" id="PS51471">
    <property type="entry name" value="FE2OG_OXY"/>
    <property type="match status" value="1"/>
</dbReference>
<accession>A0AAV6LRV6</accession>
<dbReference type="GO" id="GO:0046872">
    <property type="term" value="F:metal ion binding"/>
    <property type="evidence" value="ECO:0007669"/>
    <property type="project" value="UniProtKB-KW"/>
</dbReference>
<dbReference type="SUPFAM" id="SSF51197">
    <property type="entry name" value="Clavaminate synthase-like"/>
    <property type="match status" value="1"/>
</dbReference>
<evidence type="ECO:0000256" key="2">
    <source>
        <dbReference type="ARBA" id="ARBA00023004"/>
    </source>
</evidence>
<dbReference type="InterPro" id="IPR027443">
    <property type="entry name" value="IPNS-like_sf"/>
</dbReference>
<organism evidence="5 6">
    <name type="scientific">Rhododendron griersonianum</name>
    <dbReference type="NCBI Taxonomy" id="479676"/>
    <lineage>
        <taxon>Eukaryota</taxon>
        <taxon>Viridiplantae</taxon>
        <taxon>Streptophyta</taxon>
        <taxon>Embryophyta</taxon>
        <taxon>Tracheophyta</taxon>
        <taxon>Spermatophyta</taxon>
        <taxon>Magnoliopsida</taxon>
        <taxon>eudicotyledons</taxon>
        <taxon>Gunneridae</taxon>
        <taxon>Pentapetalae</taxon>
        <taxon>asterids</taxon>
        <taxon>Ericales</taxon>
        <taxon>Ericaceae</taxon>
        <taxon>Ericoideae</taxon>
        <taxon>Rhodoreae</taxon>
        <taxon>Rhododendron</taxon>
    </lineage>
</organism>
<dbReference type="InterPro" id="IPR044861">
    <property type="entry name" value="IPNS-like_FE2OG_OXY"/>
</dbReference>
<dbReference type="Pfam" id="PF03171">
    <property type="entry name" value="2OG-FeII_Oxy"/>
    <property type="match status" value="1"/>
</dbReference>
<evidence type="ECO:0000313" key="5">
    <source>
        <dbReference type="EMBL" id="KAG5567439.1"/>
    </source>
</evidence>
<dbReference type="GO" id="GO:0016491">
    <property type="term" value="F:oxidoreductase activity"/>
    <property type="evidence" value="ECO:0007669"/>
    <property type="project" value="UniProtKB-KW"/>
</dbReference>
<evidence type="ECO:0000259" key="4">
    <source>
        <dbReference type="PROSITE" id="PS51471"/>
    </source>
</evidence>
<dbReference type="PANTHER" id="PTHR47991">
    <property type="entry name" value="OXOGLUTARATE/IRON-DEPENDENT DIOXYGENASE"/>
    <property type="match status" value="1"/>
</dbReference>
<proteinExistence type="inferred from homology"/>
<keyword evidence="2 3" id="KW-0408">Iron</keyword>